<proteinExistence type="predicted"/>
<protein>
    <submittedName>
        <fullName evidence="2">Antibiotic biosynthesis monooxygenase family protein</fullName>
        <ecNumber evidence="2">1.-.-.-</ecNumber>
    </submittedName>
</protein>
<dbReference type="PROSITE" id="PS51725">
    <property type="entry name" value="ABM"/>
    <property type="match status" value="1"/>
</dbReference>
<dbReference type="InterPro" id="IPR011008">
    <property type="entry name" value="Dimeric_a/b-barrel"/>
</dbReference>
<reference evidence="2" key="1">
    <citation type="submission" date="2024-07" db="EMBL/GenBank/DDBJ databases">
        <authorList>
            <person name="Yu S.T."/>
        </authorList>
    </citation>
    <scope>NUCLEOTIDE SEQUENCE</scope>
    <source>
        <strain evidence="2">Y1</strain>
    </source>
</reference>
<dbReference type="Gene3D" id="3.30.70.100">
    <property type="match status" value="1"/>
</dbReference>
<dbReference type="GO" id="GO:0004497">
    <property type="term" value="F:monooxygenase activity"/>
    <property type="evidence" value="ECO:0007669"/>
    <property type="project" value="UniProtKB-KW"/>
</dbReference>
<keyword evidence="2" id="KW-0503">Monooxygenase</keyword>
<dbReference type="SUPFAM" id="SSF54909">
    <property type="entry name" value="Dimeric alpha+beta barrel"/>
    <property type="match status" value="1"/>
</dbReference>
<dbReference type="AlphaFoldDB" id="A0AB39TWI2"/>
<dbReference type="EC" id="1.-.-.-" evidence="2"/>
<sequence length="95" mass="10391">MSLVVITDWLADTGAEQHVADLLPAVTEAALTEPGVLSYRVVRSLRDQGAFVVFAEYEDENALAAHRDSVPYQRLVLAGITPHLIDRQAEAYALV</sequence>
<dbReference type="InterPro" id="IPR007138">
    <property type="entry name" value="ABM_dom"/>
</dbReference>
<evidence type="ECO:0000313" key="2">
    <source>
        <dbReference type="EMBL" id="XDQ83444.1"/>
    </source>
</evidence>
<name>A0AB39TWI2_9ACTN</name>
<organism evidence="2">
    <name type="scientific">Streptomyces sp. Y1</name>
    <dbReference type="NCBI Taxonomy" id="3238634"/>
    <lineage>
        <taxon>Bacteria</taxon>
        <taxon>Bacillati</taxon>
        <taxon>Actinomycetota</taxon>
        <taxon>Actinomycetes</taxon>
        <taxon>Kitasatosporales</taxon>
        <taxon>Streptomycetaceae</taxon>
        <taxon>Streptomyces</taxon>
    </lineage>
</organism>
<accession>A0AB39TWI2</accession>
<dbReference type="EMBL" id="CP163445">
    <property type="protein sequence ID" value="XDQ83444.1"/>
    <property type="molecule type" value="Genomic_DNA"/>
</dbReference>
<evidence type="ECO:0000259" key="1">
    <source>
        <dbReference type="PROSITE" id="PS51725"/>
    </source>
</evidence>
<dbReference type="RefSeq" id="WP_052707125.1">
    <property type="nucleotide sequence ID" value="NZ_CP163445.1"/>
</dbReference>
<dbReference type="Pfam" id="PF03992">
    <property type="entry name" value="ABM"/>
    <property type="match status" value="1"/>
</dbReference>
<keyword evidence="2" id="KW-0560">Oxidoreductase</keyword>
<gene>
    <name evidence="2" type="ORF">AB2U05_35515</name>
</gene>
<feature type="domain" description="ABM" evidence="1">
    <location>
        <begin position="3"/>
        <end position="92"/>
    </location>
</feature>